<sequence>MLVAMAALKRNSVQTRPTVDVQTLPGPVDLLELANGRAIGPLGMVVAVPSGSWLQWAYIDSKGEVSGSPAAERDSSAMESVVKAWIAADFLMRDPTPSQSRLEQIRRMVRDNNDKDAQSLYVSLGADESIERMIAVCSLAHTKVAPGWWAKTTTTAADTARLSRCIGSGKAAGPKWTPWLLTELRQIRGQGAFGITQGLTVSAAPQVGYKNGWTLYEREWAVNCMAVADTWSLAIMQRYPKELNLEHGARNCAQIATQLILFMQASRAG</sequence>
<dbReference type="InterPro" id="IPR012338">
    <property type="entry name" value="Beta-lactam/transpept-like"/>
</dbReference>
<proteinExistence type="predicted"/>
<evidence type="ECO:0000313" key="2">
    <source>
        <dbReference type="Proteomes" id="UP000612899"/>
    </source>
</evidence>
<dbReference type="EMBL" id="BONY01000045">
    <property type="protein sequence ID" value="GIH08154.1"/>
    <property type="molecule type" value="Genomic_DNA"/>
</dbReference>
<dbReference type="Proteomes" id="UP000612899">
    <property type="component" value="Unassembled WGS sequence"/>
</dbReference>
<dbReference type="AlphaFoldDB" id="A0A8J3VI73"/>
<name>A0A8J3VI73_9ACTN</name>
<accession>A0A8J3VI73</accession>
<evidence type="ECO:0000313" key="1">
    <source>
        <dbReference type="EMBL" id="GIH08154.1"/>
    </source>
</evidence>
<reference evidence="1" key="1">
    <citation type="submission" date="2021-01" db="EMBL/GenBank/DDBJ databases">
        <title>Whole genome shotgun sequence of Rhizocola hellebori NBRC 109834.</title>
        <authorList>
            <person name="Komaki H."/>
            <person name="Tamura T."/>
        </authorList>
    </citation>
    <scope>NUCLEOTIDE SEQUENCE</scope>
    <source>
        <strain evidence="1">NBRC 109834</strain>
    </source>
</reference>
<organism evidence="1 2">
    <name type="scientific">Rhizocola hellebori</name>
    <dbReference type="NCBI Taxonomy" id="1392758"/>
    <lineage>
        <taxon>Bacteria</taxon>
        <taxon>Bacillati</taxon>
        <taxon>Actinomycetota</taxon>
        <taxon>Actinomycetes</taxon>
        <taxon>Micromonosporales</taxon>
        <taxon>Micromonosporaceae</taxon>
        <taxon>Rhizocola</taxon>
    </lineage>
</organism>
<protein>
    <submittedName>
        <fullName evidence="1">Uncharacterized protein</fullName>
    </submittedName>
</protein>
<keyword evidence="2" id="KW-1185">Reference proteome</keyword>
<dbReference type="Gene3D" id="3.40.710.10">
    <property type="entry name" value="DD-peptidase/beta-lactamase superfamily"/>
    <property type="match status" value="1"/>
</dbReference>
<comment type="caution">
    <text evidence="1">The sequence shown here is derived from an EMBL/GenBank/DDBJ whole genome shotgun (WGS) entry which is preliminary data.</text>
</comment>
<gene>
    <name evidence="1" type="ORF">Rhe02_62210</name>
</gene>